<feature type="region of interest" description="Disordered" evidence="1">
    <location>
        <begin position="648"/>
        <end position="669"/>
    </location>
</feature>
<dbReference type="SMART" id="SM00710">
    <property type="entry name" value="PbH1"/>
    <property type="match status" value="9"/>
</dbReference>
<reference evidence="3 4" key="1">
    <citation type="submission" date="2018-06" db="EMBL/GenBank/DDBJ databases">
        <authorList>
            <consortium name="Pathogen Informatics"/>
            <person name="Doyle S."/>
        </authorList>
    </citation>
    <scope>NUCLEOTIDE SEQUENCE [LARGE SCALE GENOMIC DNA]</scope>
    <source>
        <strain evidence="3 4">NCTC12229</strain>
    </source>
</reference>
<evidence type="ECO:0000259" key="2">
    <source>
        <dbReference type="Pfam" id="PF13229"/>
    </source>
</evidence>
<dbReference type="Proteomes" id="UP000254055">
    <property type="component" value="Unassembled WGS sequence"/>
</dbReference>
<dbReference type="EMBL" id="UGRS01000001">
    <property type="protein sequence ID" value="SUA36794.1"/>
    <property type="molecule type" value="Genomic_DNA"/>
</dbReference>
<dbReference type="InterPro" id="IPR011050">
    <property type="entry name" value="Pectin_lyase_fold/virulence"/>
</dbReference>
<protein>
    <recommendedName>
        <fullName evidence="2">Right handed beta helix domain-containing protein</fullName>
    </recommendedName>
</protein>
<dbReference type="OrthoDB" id="8607025at2"/>
<dbReference type="Pfam" id="PF13229">
    <property type="entry name" value="Beta_helix"/>
    <property type="match status" value="1"/>
</dbReference>
<accession>A0A378WJS4</accession>
<dbReference type="Gene3D" id="2.160.20.10">
    <property type="entry name" value="Single-stranded right-handed beta-helix, Pectin lyase-like"/>
    <property type="match status" value="1"/>
</dbReference>
<organism evidence="3 4">
    <name type="scientific">Neisseria zoodegmatis</name>
    <dbReference type="NCBI Taxonomy" id="326523"/>
    <lineage>
        <taxon>Bacteria</taxon>
        <taxon>Pseudomonadati</taxon>
        <taxon>Pseudomonadota</taxon>
        <taxon>Betaproteobacteria</taxon>
        <taxon>Neisseriales</taxon>
        <taxon>Neisseriaceae</taxon>
        <taxon>Neisseria</taxon>
    </lineage>
</organism>
<evidence type="ECO:0000313" key="4">
    <source>
        <dbReference type="Proteomes" id="UP000254055"/>
    </source>
</evidence>
<evidence type="ECO:0000256" key="1">
    <source>
        <dbReference type="SAM" id="MobiDB-lite"/>
    </source>
</evidence>
<dbReference type="SUPFAM" id="SSF51126">
    <property type="entry name" value="Pectin lyase-like"/>
    <property type="match status" value="1"/>
</dbReference>
<name>A0A378WJS4_9NEIS</name>
<evidence type="ECO:0000313" key="3">
    <source>
        <dbReference type="EMBL" id="SUA36794.1"/>
    </source>
</evidence>
<gene>
    <name evidence="3" type="ORF">NCTC12229_01223</name>
</gene>
<proteinExistence type="predicted"/>
<dbReference type="InterPro" id="IPR006626">
    <property type="entry name" value="PbH1"/>
</dbReference>
<dbReference type="InterPro" id="IPR039448">
    <property type="entry name" value="Beta_helix"/>
</dbReference>
<dbReference type="InterPro" id="IPR012334">
    <property type="entry name" value="Pectin_lyas_fold"/>
</dbReference>
<feature type="domain" description="Right handed beta helix" evidence="2">
    <location>
        <begin position="141"/>
        <end position="313"/>
    </location>
</feature>
<dbReference type="RefSeq" id="WP_115133911.1">
    <property type="nucleotide sequence ID" value="NZ_UGRS01000001.1"/>
</dbReference>
<sequence>MSRYVVRTHPNYGKYIDIRNFKNNKNTYDDAIKEALAAAHKEKAALYLNGIITINKVIEIDADTKNVTGIFGDGMGKTKILFTHTQTGVHNPDSNSTVPEKAGIWINKQNGKFISDLSVQYKHTKPSDFYRSGQSYFGKVNGIVVNDADHTLISKVEVSGANRAGVLFTSIDAFYYDYKKLLIEGKIPAVMLPTGNNNKIIDSYLHHNRVAGILVSYQKGFKAEGNTLAWNGHKDDGGTGYGISLMAGSYNNGATIANNKTDHNYRKGIDSHDSNNIIIKDNVLNGDRLYGIAVENRQFSMDRVTVHNNKITQDKSFRLLRDDDSGVPHPASDYAGFRGIKLENKAQVWQQFINPKPGVFVITNNTIEGLTDYQGITRGIEMRNNEKDVTYSLSISNNTIKGNSSDSLISVFGNPDNPETPYIERGPGSGNIRIVNNTMDVTRTLSAPIMIEEQNTNGQAHGSIRIETNKLNVKQSDAATEGISVESNARWLTLNQNTFNLGGLIDRPVVRTKGVGRHKLQLNVAGNKFETDGEKAFENGDWLKIENTGTKIHSNQHNKAVGILGNNGTTVQDILTAHKLKAQAEKAKTSYSAKMPSAGMVPEDLDNGHQDADNMPSAGRAALPDIGQTTFNNTATENIRVHPAALSTAEKKSVEPAHKTTSADELLDNGKTLDLGGIGLTERSESWPEYAPEAYSAIHTAAAVSGMPEENAVVLA</sequence>
<dbReference type="AlphaFoldDB" id="A0A378WJS4"/>
<feature type="compositionally biased region" description="Basic and acidic residues" evidence="1">
    <location>
        <begin position="649"/>
        <end position="662"/>
    </location>
</feature>